<comment type="caution">
    <text evidence="2">The sequence shown here is derived from an EMBL/GenBank/DDBJ whole genome shotgun (WGS) entry which is preliminary data.</text>
</comment>
<dbReference type="STRING" id="1705562.AMS69_10230"/>
<keyword evidence="3" id="KW-1185">Reference proteome</keyword>
<sequence>MFEWFSVLVGEFGKEVALVTAVVYGGYKFRRIQSILGGVVGAIGTAATFGALTVGALVLGMATGWISVDAGQMLGDIVSGAGTAWDIIGQDAVEWLTTEVL</sequence>
<reference evidence="2 3" key="1">
    <citation type="submission" date="2015-08" db="EMBL/GenBank/DDBJ databases">
        <title>Genomes of Isolates from Cabo Rojo, PR.</title>
        <authorList>
            <person name="Sanchez-Nieves R.L."/>
            <person name="Montalvo-Rodriguez R."/>
        </authorList>
    </citation>
    <scope>NUCLEOTIDE SEQUENCE [LARGE SCALE GENOMIC DNA]</scope>
    <source>
        <strain evidence="2 3">SL3</strain>
    </source>
</reference>
<proteinExistence type="predicted"/>
<dbReference type="OrthoDB" id="222073at2157"/>
<keyword evidence="1" id="KW-0812">Transmembrane</keyword>
<dbReference type="EMBL" id="LIUF01000003">
    <property type="protein sequence ID" value="KOX92826.1"/>
    <property type="molecule type" value="Genomic_DNA"/>
</dbReference>
<feature type="transmembrane region" description="Helical" evidence="1">
    <location>
        <begin position="6"/>
        <end position="27"/>
    </location>
</feature>
<name>A0A0N0U9H8_9EURY</name>
<keyword evidence="1" id="KW-1133">Transmembrane helix</keyword>
<dbReference type="AlphaFoldDB" id="A0A0N0U9H8"/>
<accession>A0A0N0U9H8</accession>
<dbReference type="Proteomes" id="UP000037729">
    <property type="component" value="Unassembled WGS sequence"/>
</dbReference>
<evidence type="ECO:0000313" key="2">
    <source>
        <dbReference type="EMBL" id="KOX92826.1"/>
    </source>
</evidence>
<evidence type="ECO:0000256" key="1">
    <source>
        <dbReference type="SAM" id="Phobius"/>
    </source>
</evidence>
<feature type="transmembrane region" description="Helical" evidence="1">
    <location>
        <begin position="39"/>
        <end position="66"/>
    </location>
</feature>
<protein>
    <submittedName>
        <fullName evidence="2">Uncharacterized protein</fullName>
    </submittedName>
</protein>
<keyword evidence="1" id="KW-0472">Membrane</keyword>
<evidence type="ECO:0000313" key="3">
    <source>
        <dbReference type="Proteomes" id="UP000037729"/>
    </source>
</evidence>
<gene>
    <name evidence="2" type="ORF">AMS69_10230</name>
</gene>
<organism evidence="2 3">
    <name type="scientific">Haloarcula rubripromontorii</name>
    <dbReference type="NCBI Taxonomy" id="1705562"/>
    <lineage>
        <taxon>Archaea</taxon>
        <taxon>Methanobacteriati</taxon>
        <taxon>Methanobacteriota</taxon>
        <taxon>Stenosarchaea group</taxon>
        <taxon>Halobacteria</taxon>
        <taxon>Halobacteriales</taxon>
        <taxon>Haloarculaceae</taxon>
        <taxon>Haloarcula</taxon>
    </lineage>
</organism>
<dbReference type="RefSeq" id="WP_053967979.1">
    <property type="nucleotide sequence ID" value="NZ_LIUF01000003.1"/>
</dbReference>
<dbReference type="PATRIC" id="fig|1705562.3.peg.212"/>